<reference evidence="1" key="1">
    <citation type="submission" date="2020-11" db="EMBL/GenBank/DDBJ databases">
        <authorList>
            <consortium name="DOE Joint Genome Institute"/>
            <person name="Ahrendt S."/>
            <person name="Riley R."/>
            <person name="Andreopoulos W."/>
            <person name="Labutti K."/>
            <person name="Pangilinan J."/>
            <person name="Ruiz-Duenas F.J."/>
            <person name="Barrasa J.M."/>
            <person name="Sanchez-Garcia M."/>
            <person name="Camarero S."/>
            <person name="Miyauchi S."/>
            <person name="Serrano A."/>
            <person name="Linde D."/>
            <person name="Babiker R."/>
            <person name="Drula E."/>
            <person name="Ayuso-Fernandez I."/>
            <person name="Pacheco R."/>
            <person name="Padilla G."/>
            <person name="Ferreira P."/>
            <person name="Barriuso J."/>
            <person name="Kellner H."/>
            <person name="Castanera R."/>
            <person name="Alfaro M."/>
            <person name="Ramirez L."/>
            <person name="Pisabarro A.G."/>
            <person name="Kuo A."/>
            <person name="Tritt A."/>
            <person name="Lipzen A."/>
            <person name="He G."/>
            <person name="Yan M."/>
            <person name="Ng V."/>
            <person name="Cullen D."/>
            <person name="Martin F."/>
            <person name="Rosso M.-N."/>
            <person name="Henrissat B."/>
            <person name="Hibbett D."/>
            <person name="Martinez A.T."/>
            <person name="Grigoriev I.V."/>
        </authorList>
    </citation>
    <scope>NUCLEOTIDE SEQUENCE</scope>
    <source>
        <strain evidence="1">AH 40177</strain>
    </source>
</reference>
<organism evidence="1 2">
    <name type="scientific">Rhodocollybia butyracea</name>
    <dbReference type="NCBI Taxonomy" id="206335"/>
    <lineage>
        <taxon>Eukaryota</taxon>
        <taxon>Fungi</taxon>
        <taxon>Dikarya</taxon>
        <taxon>Basidiomycota</taxon>
        <taxon>Agaricomycotina</taxon>
        <taxon>Agaricomycetes</taxon>
        <taxon>Agaricomycetidae</taxon>
        <taxon>Agaricales</taxon>
        <taxon>Marasmiineae</taxon>
        <taxon>Omphalotaceae</taxon>
        <taxon>Rhodocollybia</taxon>
    </lineage>
</organism>
<dbReference type="EMBL" id="JADNRY010000231">
    <property type="protein sequence ID" value="KAF9060695.1"/>
    <property type="molecule type" value="Genomic_DNA"/>
</dbReference>
<keyword evidence="2" id="KW-1185">Reference proteome</keyword>
<dbReference type="AlphaFoldDB" id="A0A9P5PEH8"/>
<evidence type="ECO:0000313" key="2">
    <source>
        <dbReference type="Proteomes" id="UP000772434"/>
    </source>
</evidence>
<name>A0A9P5PEH8_9AGAR</name>
<protein>
    <submittedName>
        <fullName evidence="1">Uncharacterized protein</fullName>
    </submittedName>
</protein>
<accession>A0A9P5PEH8</accession>
<gene>
    <name evidence="1" type="ORF">BDP27DRAFT_401693</name>
</gene>
<comment type="caution">
    <text evidence="1">The sequence shown here is derived from an EMBL/GenBank/DDBJ whole genome shotgun (WGS) entry which is preliminary data.</text>
</comment>
<evidence type="ECO:0000313" key="1">
    <source>
        <dbReference type="EMBL" id="KAF9060695.1"/>
    </source>
</evidence>
<proteinExistence type="predicted"/>
<sequence length="85" mass="9924">MFAGIEDGKVVEHRDRTSQSAVDTWDSVLIYCPHSQRTSRNGLFWYHFCRKSYRIRLFLFPFHPEIIFSVSFSSLSPSIGSCVIY</sequence>
<dbReference type="Proteomes" id="UP000772434">
    <property type="component" value="Unassembled WGS sequence"/>
</dbReference>